<dbReference type="RefSeq" id="WP_241561247.1">
    <property type="nucleotide sequence ID" value="NZ_JBFAUK010000001.1"/>
</dbReference>
<dbReference type="InterPro" id="IPR011990">
    <property type="entry name" value="TPR-like_helical_dom_sf"/>
</dbReference>
<reference evidence="1 2" key="1">
    <citation type="submission" date="2024-06" db="EMBL/GenBank/DDBJ databases">
        <title>The Natural Products Discovery Center: Release of the First 8490 Sequenced Strains for Exploring Actinobacteria Biosynthetic Diversity.</title>
        <authorList>
            <person name="Kalkreuter E."/>
            <person name="Kautsar S.A."/>
            <person name="Yang D."/>
            <person name="Bader C.D."/>
            <person name="Teijaro C.N."/>
            <person name="Fluegel L."/>
            <person name="Davis C.M."/>
            <person name="Simpson J.R."/>
            <person name="Lauterbach L."/>
            <person name="Steele A.D."/>
            <person name="Gui C."/>
            <person name="Meng S."/>
            <person name="Li G."/>
            <person name="Viehrig K."/>
            <person name="Ye F."/>
            <person name="Su P."/>
            <person name="Kiefer A.F."/>
            <person name="Nichols A."/>
            <person name="Cepeda A.J."/>
            <person name="Yan W."/>
            <person name="Fan B."/>
            <person name="Jiang Y."/>
            <person name="Adhikari A."/>
            <person name="Zheng C.-J."/>
            <person name="Schuster L."/>
            <person name="Cowan T.M."/>
            <person name="Smanski M.J."/>
            <person name="Chevrette M.G."/>
            <person name="De Carvalho L.P.S."/>
            <person name="Shen B."/>
        </authorList>
    </citation>
    <scope>NUCLEOTIDE SEQUENCE [LARGE SCALE GENOMIC DNA]</scope>
    <source>
        <strain evidence="1 2">NPDC052347</strain>
    </source>
</reference>
<organism evidence="1 2">
    <name type="scientific">Streptomyces orinoci</name>
    <name type="common">Streptoverticillium orinoci</name>
    <dbReference type="NCBI Taxonomy" id="67339"/>
    <lineage>
        <taxon>Bacteria</taxon>
        <taxon>Bacillati</taxon>
        <taxon>Actinomycetota</taxon>
        <taxon>Actinomycetes</taxon>
        <taxon>Kitasatosporales</taxon>
        <taxon>Streptomycetaceae</taxon>
        <taxon>Streptomyces</taxon>
    </lineage>
</organism>
<evidence type="ECO:0008006" key="3">
    <source>
        <dbReference type="Google" id="ProtNLM"/>
    </source>
</evidence>
<dbReference type="Proteomes" id="UP001552594">
    <property type="component" value="Unassembled WGS sequence"/>
</dbReference>
<comment type="caution">
    <text evidence="1">The sequence shown here is derived from an EMBL/GenBank/DDBJ whole genome shotgun (WGS) entry which is preliminary data.</text>
</comment>
<dbReference type="SUPFAM" id="SSF48452">
    <property type="entry name" value="TPR-like"/>
    <property type="match status" value="1"/>
</dbReference>
<protein>
    <recommendedName>
        <fullName evidence="3">XRE family transcriptional regulator</fullName>
    </recommendedName>
</protein>
<proteinExistence type="predicted"/>
<name>A0ABV3JPV5_STRON</name>
<sequence>MTALADRRAQAVWKKARLVLELKRAATVRGFSVASDESLDRMIREWESGRRPLVGDYLTLFCDVYQCSAAELGCFPEDVGDSDADEVTFLKRELLAAASADESLVCLLEAQTENLRQMDRRLGASALLPQIEAHVSHMEGLLKHGATLNARKLTARALSDAAALAGWQALDLGRFRDAWNLHEVAKAAAREAESASLLVHATAQQAYVLLDLDQPSEAVQLICQARQLGGTRIPALMTAWLSAAEAEAHAMAGNELECRRALEEADRSLPADATDPELPYLFLAGPHLVRWRGNCLASLGAHEAVEDLSQALSTMEAAGFNRAEAGLRCDLAGALIKQGDVSEARKQAEAARRLAALTGSCRQRRRIEKLLGSA</sequence>
<evidence type="ECO:0000313" key="1">
    <source>
        <dbReference type="EMBL" id="MEV5504889.1"/>
    </source>
</evidence>
<evidence type="ECO:0000313" key="2">
    <source>
        <dbReference type="Proteomes" id="UP001552594"/>
    </source>
</evidence>
<dbReference type="EMBL" id="JBFAUK010000001">
    <property type="protein sequence ID" value="MEV5504889.1"/>
    <property type="molecule type" value="Genomic_DNA"/>
</dbReference>
<keyword evidence="2" id="KW-1185">Reference proteome</keyword>
<gene>
    <name evidence="1" type="ORF">AB0L16_00185</name>
</gene>
<accession>A0ABV3JPV5</accession>